<keyword evidence="1" id="KW-0472">Membrane</keyword>
<reference evidence="2 3" key="1">
    <citation type="submission" date="2020-08" db="EMBL/GenBank/DDBJ databases">
        <title>Genomic Encyclopedia of Type Strains, Phase IV (KMG-IV): sequencing the most valuable type-strain genomes for metagenomic binning, comparative biology and taxonomic classification.</title>
        <authorList>
            <person name="Goeker M."/>
        </authorList>
    </citation>
    <scope>NUCLEOTIDE SEQUENCE [LARGE SCALE GENOMIC DNA]</scope>
    <source>
        <strain evidence="2 3">DSM 27568</strain>
    </source>
</reference>
<evidence type="ECO:0000313" key="2">
    <source>
        <dbReference type="EMBL" id="MBB3940566.1"/>
    </source>
</evidence>
<keyword evidence="3" id="KW-1185">Reference proteome</keyword>
<comment type="caution">
    <text evidence="2">The sequence shown here is derived from an EMBL/GenBank/DDBJ whole genome shotgun (WGS) entry which is preliminary data.</text>
</comment>
<dbReference type="Proteomes" id="UP000561459">
    <property type="component" value="Unassembled WGS sequence"/>
</dbReference>
<sequence length="99" mass="10976">MNKTSQLELGETWPRFAAHWIAACFGHFLKVVLPLINDWPFPLTSHDFPRWWSVLIFAAVTSLLAAIINANLPVTARELLKSAAFGFALNATGEALRIA</sequence>
<gene>
    <name evidence="2" type="ORF">GGR39_002223</name>
</gene>
<feature type="transmembrane region" description="Helical" evidence="1">
    <location>
        <begin position="16"/>
        <end position="36"/>
    </location>
</feature>
<accession>A0A7W6BZ65</accession>
<evidence type="ECO:0000313" key="3">
    <source>
        <dbReference type="Proteomes" id="UP000561459"/>
    </source>
</evidence>
<dbReference type="EMBL" id="JACIDY010000005">
    <property type="protein sequence ID" value="MBB3940566.1"/>
    <property type="molecule type" value="Genomic_DNA"/>
</dbReference>
<organism evidence="2 3">
    <name type="scientific">Novosphingobium fluoreni</name>
    <dbReference type="NCBI Taxonomy" id="1391222"/>
    <lineage>
        <taxon>Bacteria</taxon>
        <taxon>Pseudomonadati</taxon>
        <taxon>Pseudomonadota</taxon>
        <taxon>Alphaproteobacteria</taxon>
        <taxon>Sphingomonadales</taxon>
        <taxon>Sphingomonadaceae</taxon>
        <taxon>Novosphingobium</taxon>
    </lineage>
</organism>
<name>A0A7W6BZ65_9SPHN</name>
<dbReference type="AlphaFoldDB" id="A0A7W6BZ65"/>
<dbReference type="RefSeq" id="WP_183617175.1">
    <property type="nucleotide sequence ID" value="NZ_JACIDY010000005.1"/>
</dbReference>
<protein>
    <submittedName>
        <fullName evidence="2">Uncharacterized protein</fullName>
    </submittedName>
</protein>
<keyword evidence="1" id="KW-0812">Transmembrane</keyword>
<keyword evidence="1" id="KW-1133">Transmembrane helix</keyword>
<evidence type="ECO:0000256" key="1">
    <source>
        <dbReference type="SAM" id="Phobius"/>
    </source>
</evidence>
<proteinExistence type="predicted"/>
<feature type="transmembrane region" description="Helical" evidence="1">
    <location>
        <begin position="51"/>
        <end position="72"/>
    </location>
</feature>